<evidence type="ECO:0000313" key="3">
    <source>
        <dbReference type="EMBL" id="UJF33038.1"/>
    </source>
</evidence>
<sequence length="1215" mass="138607">MESTYTQQNAQTRDKDGQETGRWQMNRVGILNFWYYDEEEFQLEEGRLILRGSNGSGKSVTMQSFLPLVLDGDKRAHRLDPFGSRDRRIEYYLIGEEDSGKTDATGYLWMEFKHGRTGAFKTVGIGLRARRNAQQVQFWGFLLEDGRRIGRDFWLYDRNRWLEDELRIPLDRKGLEAKIGSGGQVVHDQKSYQELVNKQIFGFADGDAFQDLLQLMIQLRSPKLSKDFKPTAIYDILHQALPPLLEEELRPLSEVLEDMDQMADRLDEIKRHRSEMMKLQERYDLYNKQVLFVKSEQMLDAKAAYDEVASRVKASEETLGLAVSDKAAALSRQSSIQIRVQEIAAERGVLEQHEAIGKQREYEAASKTLEDTDKQLERSKDKVAKGRIKQERLERDGQDTEARKDASEREQRELLDEMEAMAGDMEFAGHAIYHRSWMKDVPAGDAWRDGWRKDVKAHREAIDLALAKAVQEKAAASLVKERELEMGEASRIRDEAERERADKERQLDEQKEAIKDEIIDWQGDLRHMEFDDEAVRETFSEIRLYGSGSGHTASLEPIRAAMLNRYASTRDKMVAQRIRIENERQAYLTEQDVLRQEKLGWEQSREPEPKRNAGRLAARSRKGQGEGAPLFAACDFRTHVTDEAKARIEEALERSGLLDAWISPEGQLGACDTGEEEMWIMPNPLEFGFTLADLLVAAPAENSGLTSDAVDRVLRSFLWDEEGHFVGDSDWHGVIAADGSYRLGPLVGKTSVKPRAEYIGKETRERTRLMEISRLEEAIAVLTSRIDEVERQVVKQLDAERELAEERDAFPSGDDLLQSASDWQAATYRLQAAAHQEERAIERYKSKSAEWRELQRELHGLTTGWTRLKREKELAEAIAILRDYEGCLSELHSAWRQYQDAQTTWQRLQDELESVVAELEDEEILADELDERRRKYRAEVETLRQLIEELGLADVARKLQELRTELTGLLARSKEQEALLDEAKSKEARAEAQLVLLNEHEVELRTKLERARGLWQGEYRRGLVADWRARADETGDPDGSGASTFAQAKDIRRQYETLFAARNAENILNRLLEQFNAARMLLTEYVLETLTDEASGRLLLLSMRNVQQPLPPQALLEELEEQEAEQSSLLSEKDRELYEEIILRSVGESNSATDSPCRAVGEADEQADGGARYVQWPALEIGMGAEAGVRGSTVGCLRSGGTTQTRLATASGGRD</sequence>
<feature type="region of interest" description="Disordered" evidence="2">
    <location>
        <begin position="600"/>
        <end position="624"/>
    </location>
</feature>
<organism evidence="3 4">
    <name type="scientific">Paenibacillus hexagrammi</name>
    <dbReference type="NCBI Taxonomy" id="2908839"/>
    <lineage>
        <taxon>Bacteria</taxon>
        <taxon>Bacillati</taxon>
        <taxon>Bacillota</taxon>
        <taxon>Bacilli</taxon>
        <taxon>Bacillales</taxon>
        <taxon>Paenibacillaceae</taxon>
        <taxon>Paenibacillus</taxon>
    </lineage>
</organism>
<feature type="compositionally biased region" description="Basic and acidic residues" evidence="2">
    <location>
        <begin position="600"/>
        <end position="611"/>
    </location>
</feature>
<dbReference type="Proteomes" id="UP001649230">
    <property type="component" value="Chromosome"/>
</dbReference>
<feature type="coiled-coil region" evidence="1">
    <location>
        <begin position="252"/>
        <end position="289"/>
    </location>
</feature>
<protein>
    <submittedName>
        <fullName evidence="3">TIGR02680 family protein</fullName>
    </submittedName>
</protein>
<dbReference type="RefSeq" id="WP_235119380.1">
    <property type="nucleotide sequence ID" value="NZ_CP090978.1"/>
</dbReference>
<feature type="coiled-coil region" evidence="1">
    <location>
        <begin position="905"/>
        <end position="1000"/>
    </location>
</feature>
<feature type="region of interest" description="Disordered" evidence="2">
    <location>
        <begin position="487"/>
        <end position="509"/>
    </location>
</feature>
<proteinExistence type="predicted"/>
<dbReference type="NCBIfam" id="TIGR02680">
    <property type="entry name" value="TIGR02680 family protein"/>
    <property type="match status" value="1"/>
</dbReference>
<feature type="region of interest" description="Disordered" evidence="2">
    <location>
        <begin position="367"/>
        <end position="411"/>
    </location>
</feature>
<dbReference type="Gene3D" id="3.40.50.300">
    <property type="entry name" value="P-loop containing nucleotide triphosphate hydrolases"/>
    <property type="match status" value="1"/>
</dbReference>
<name>A0ABY3SG73_9BACL</name>
<accession>A0ABY3SG73</accession>
<dbReference type="EMBL" id="CP090978">
    <property type="protein sequence ID" value="UJF33038.1"/>
    <property type="molecule type" value="Genomic_DNA"/>
</dbReference>
<evidence type="ECO:0000256" key="2">
    <source>
        <dbReference type="SAM" id="MobiDB-lite"/>
    </source>
</evidence>
<evidence type="ECO:0000256" key="1">
    <source>
        <dbReference type="SAM" id="Coils"/>
    </source>
</evidence>
<gene>
    <name evidence="3" type="ORF">L0M14_26285</name>
</gene>
<dbReference type="InterPro" id="IPR013496">
    <property type="entry name" value="CHP02680"/>
</dbReference>
<keyword evidence="4" id="KW-1185">Reference proteome</keyword>
<evidence type="ECO:0000313" key="4">
    <source>
        <dbReference type="Proteomes" id="UP001649230"/>
    </source>
</evidence>
<reference evidence="3 4" key="1">
    <citation type="journal article" date="2024" name="Int. J. Syst. Evol. Microbiol.">
        <title>Paenibacillus hexagrammi sp. nov., a novel bacterium isolated from the gut content of Hexagrammos agrammus.</title>
        <authorList>
            <person name="Jung H.K."/>
            <person name="Kim D.G."/>
            <person name="Zin H."/>
            <person name="Park J."/>
            <person name="Jung H."/>
            <person name="Kim Y.O."/>
            <person name="Kong H.J."/>
            <person name="Kim J.W."/>
            <person name="Kim Y.S."/>
        </authorList>
    </citation>
    <scope>NUCLEOTIDE SEQUENCE [LARGE SCALE GENOMIC DNA]</scope>
    <source>
        <strain evidence="3 4">YPD9-1</strain>
    </source>
</reference>
<feature type="coiled-coil region" evidence="1">
    <location>
        <begin position="772"/>
        <end position="806"/>
    </location>
</feature>
<keyword evidence="1" id="KW-0175">Coiled coil</keyword>
<dbReference type="InterPro" id="IPR027417">
    <property type="entry name" value="P-loop_NTPase"/>
</dbReference>